<protein>
    <submittedName>
        <fullName evidence="4">Hydantoin utilization protein</fullName>
    </submittedName>
</protein>
<dbReference type="Pfam" id="PF05378">
    <property type="entry name" value="Hydant_A_N"/>
    <property type="match status" value="1"/>
</dbReference>
<comment type="caution">
    <text evidence="4">The sequence shown here is derived from an EMBL/GenBank/DDBJ whole genome shotgun (WGS) entry which is preliminary data.</text>
</comment>
<dbReference type="InterPro" id="IPR008040">
    <property type="entry name" value="Hydant_A_N"/>
</dbReference>
<dbReference type="GO" id="GO:0017168">
    <property type="term" value="F:5-oxoprolinase (ATP-hydrolyzing) activity"/>
    <property type="evidence" value="ECO:0007669"/>
    <property type="project" value="TreeGrafter"/>
</dbReference>
<keyword evidence="5" id="KW-1185">Reference proteome</keyword>
<dbReference type="InterPro" id="IPR043129">
    <property type="entry name" value="ATPase_NBD"/>
</dbReference>
<evidence type="ECO:0000259" key="2">
    <source>
        <dbReference type="Pfam" id="PF05378"/>
    </source>
</evidence>
<dbReference type="EMBL" id="BKAJ01000210">
    <property type="protein sequence ID" value="GEP61266.1"/>
    <property type="molecule type" value="Genomic_DNA"/>
</dbReference>
<accession>A0A512NQP3</accession>
<evidence type="ECO:0000313" key="4">
    <source>
        <dbReference type="EMBL" id="GEP61266.1"/>
    </source>
</evidence>
<dbReference type="InterPro" id="IPR049517">
    <property type="entry name" value="ACX-like_C"/>
</dbReference>
<dbReference type="OrthoDB" id="7314499at2"/>
<dbReference type="Pfam" id="PF19278">
    <property type="entry name" value="Hydant_A_C"/>
    <property type="match status" value="1"/>
</dbReference>
<dbReference type="AlphaFoldDB" id="A0A512NQP3"/>
<reference evidence="4 5" key="1">
    <citation type="submission" date="2019-07" db="EMBL/GenBank/DDBJ databases">
        <title>Whole genome shotgun sequence of Reyranella soli NBRC 108950.</title>
        <authorList>
            <person name="Hosoyama A."/>
            <person name="Uohara A."/>
            <person name="Ohji S."/>
            <person name="Ichikawa N."/>
        </authorList>
    </citation>
    <scope>NUCLEOTIDE SEQUENCE [LARGE SCALE GENOMIC DNA]</scope>
    <source>
        <strain evidence="4 5">NBRC 108950</strain>
    </source>
</reference>
<dbReference type="InterPro" id="IPR002821">
    <property type="entry name" value="Hydantoinase_A"/>
</dbReference>
<dbReference type="SUPFAM" id="SSF53067">
    <property type="entry name" value="Actin-like ATPase domain"/>
    <property type="match status" value="1"/>
</dbReference>
<evidence type="ECO:0000313" key="5">
    <source>
        <dbReference type="Proteomes" id="UP000321058"/>
    </source>
</evidence>
<feature type="domain" description="Acetophenone carboxylase-like C-terminal" evidence="3">
    <location>
        <begin position="501"/>
        <end position="659"/>
    </location>
</feature>
<sequence length="669" mass="70947">MPDNGWQVGIDIGGTFTDLVALKPATGELRSIKVPTQRNDPVASIKAALAAAGLVAIDVDDLVHGTTLVTNAIVEDRVEPVALIATEGFEDVLDIGRAGRQHLYRLDLPPKRAAQVPMERRISLAERVDHTGAAVKVPDVTALAEAVRQATTTGVESVAVSLLHAYANPAHERALGAALKASMPYVSLSHEVNPETREFERTATTVLNASVMPIAARYLDRLQREVQGSRLHVMHSAGGMASPEAAARRPLAMALSGPAAGISAAQHVAASLGLDKVLSFDMGGTTTDVCLIVKGAAEISTDSKLAGRPVRQPMVAIESIGAGGGSLVMLGTGGLSIGPESAGAEPGPAAYGRGGTRPTVTDANAVLGYLDINRRLGGAISLDVAAAKAALEPLAKRLGVSVVELALGVQRVANATMVRALARVTVERGVDGRQCSLLAFGGAGPMHAAQLAREFGITEIVVPRFSSAFSALGCIVADMSYTQQQAVRMLSTDWDADRFARLHDEMLSTLIAPLQRQGHDRKTIVVERTALVRYVGQSYAVEVPFDEPLDLEVLGGNFRKRHREIYGYATDEHWEMQSLRLRALVARRTTLGLLDNSGAMPQPTSVGDCWFEPSAPHRTPRFDRELLPVGAKIAGPAIVEDAWSTIVVPPGYVLTTDTMGHLWIREAGL</sequence>
<proteinExistence type="predicted"/>
<gene>
    <name evidence="4" type="ORF">RSO01_84320</name>
</gene>
<dbReference type="RefSeq" id="WP_147156579.1">
    <property type="nucleotide sequence ID" value="NZ_BKAJ01000210.1"/>
</dbReference>
<evidence type="ECO:0000259" key="1">
    <source>
        <dbReference type="Pfam" id="PF01968"/>
    </source>
</evidence>
<dbReference type="GO" id="GO:0005829">
    <property type="term" value="C:cytosol"/>
    <property type="evidence" value="ECO:0007669"/>
    <property type="project" value="TreeGrafter"/>
</dbReference>
<dbReference type="PANTHER" id="PTHR11365:SF23">
    <property type="entry name" value="HYPOTHETICAL 5-OXOPROLINASE (EUROFUNG)-RELATED"/>
    <property type="match status" value="1"/>
</dbReference>
<dbReference type="Proteomes" id="UP000321058">
    <property type="component" value="Unassembled WGS sequence"/>
</dbReference>
<dbReference type="GO" id="GO:0006749">
    <property type="term" value="P:glutathione metabolic process"/>
    <property type="evidence" value="ECO:0007669"/>
    <property type="project" value="TreeGrafter"/>
</dbReference>
<evidence type="ECO:0000259" key="3">
    <source>
        <dbReference type="Pfam" id="PF19278"/>
    </source>
</evidence>
<feature type="domain" description="Hydantoinase/oxoprolinase N-terminal" evidence="2">
    <location>
        <begin position="8"/>
        <end position="180"/>
    </location>
</feature>
<organism evidence="4 5">
    <name type="scientific">Reyranella soli</name>
    <dbReference type="NCBI Taxonomy" id="1230389"/>
    <lineage>
        <taxon>Bacteria</taxon>
        <taxon>Pseudomonadati</taxon>
        <taxon>Pseudomonadota</taxon>
        <taxon>Alphaproteobacteria</taxon>
        <taxon>Hyphomicrobiales</taxon>
        <taxon>Reyranellaceae</taxon>
        <taxon>Reyranella</taxon>
    </lineage>
</organism>
<name>A0A512NQP3_9HYPH</name>
<dbReference type="PANTHER" id="PTHR11365">
    <property type="entry name" value="5-OXOPROLINASE RELATED"/>
    <property type="match status" value="1"/>
</dbReference>
<dbReference type="Pfam" id="PF01968">
    <property type="entry name" value="Hydantoinase_A"/>
    <property type="match status" value="1"/>
</dbReference>
<feature type="domain" description="Hydantoinase A/oxoprolinase" evidence="1">
    <location>
        <begin position="201"/>
        <end position="481"/>
    </location>
</feature>
<dbReference type="InterPro" id="IPR045079">
    <property type="entry name" value="Oxoprolinase-like"/>
</dbReference>